<evidence type="ECO:0000313" key="4">
    <source>
        <dbReference type="Proteomes" id="UP000003675"/>
    </source>
</evidence>
<sequence>MQLKSLERRSTEMNNRKFKYPDTKAYEFVVGRLKDRGVNLADLADIIYHSQIEFEPTLTMDRVNEYLQDALHKRELLNNAMVMLELDRLTEAGAVAEPLSSIIKNDAGVFGVDETLALQIANIYGTIGTTNFGYFDRVKKGIIAKYDTDAGHVNTFIDDLLAAIVAAVSGKIAHKYA</sequence>
<keyword evidence="5" id="KW-1185">Reference proteome</keyword>
<dbReference type="eggNOG" id="COG1267">
    <property type="taxonomic scope" value="Bacteria"/>
</dbReference>
<gene>
    <name evidence="2" type="primary">pgpA</name>
    <name evidence="3" type="ORF">FC31_GL000359</name>
    <name evidence="2" type="ORF">HMPREF0494_0391</name>
</gene>
<dbReference type="SUPFAM" id="SSF101307">
    <property type="entry name" value="YutG-like"/>
    <property type="match status" value="1"/>
</dbReference>
<evidence type="ECO:0000313" key="5">
    <source>
        <dbReference type="Proteomes" id="UP000051883"/>
    </source>
</evidence>
<proteinExistence type="predicted"/>
<accession>C8P4Z7</accession>
<dbReference type="GO" id="GO:0006629">
    <property type="term" value="P:lipid metabolic process"/>
    <property type="evidence" value="ECO:0007669"/>
    <property type="project" value="InterPro"/>
</dbReference>
<dbReference type="Proteomes" id="UP000051883">
    <property type="component" value="Unassembled WGS sequence"/>
</dbReference>
<dbReference type="Gene3D" id="1.10.3760.10">
    <property type="entry name" value="PgpA-like"/>
    <property type="match status" value="1"/>
</dbReference>
<reference evidence="3 5" key="2">
    <citation type="journal article" date="2015" name="Genome Announc.">
        <title>Expanding the biotechnology potential of lactobacilli through comparative genomics of 213 strains and associated genera.</title>
        <authorList>
            <person name="Sun Z."/>
            <person name="Harris H.M."/>
            <person name="McCann A."/>
            <person name="Guo C."/>
            <person name="Argimon S."/>
            <person name="Zhang W."/>
            <person name="Yang X."/>
            <person name="Jeffery I.B."/>
            <person name="Cooney J.C."/>
            <person name="Kagawa T.F."/>
            <person name="Liu W."/>
            <person name="Song Y."/>
            <person name="Salvetti E."/>
            <person name="Wrobel A."/>
            <person name="Rasinkangas P."/>
            <person name="Parkhill J."/>
            <person name="Rea M.C."/>
            <person name="O'Sullivan O."/>
            <person name="Ritari J."/>
            <person name="Douillard F.P."/>
            <person name="Paul Ross R."/>
            <person name="Yang R."/>
            <person name="Briner A.E."/>
            <person name="Felis G.E."/>
            <person name="de Vos W.M."/>
            <person name="Barrangou R."/>
            <person name="Klaenhammer T.R."/>
            <person name="Caufield P.W."/>
            <person name="Cui Y."/>
            <person name="Zhang H."/>
            <person name="O'Toole P.W."/>
        </authorList>
    </citation>
    <scope>NUCLEOTIDE SEQUENCE [LARGE SCALE GENOMIC DNA]</scope>
    <source>
        <strain evidence="3 5">DSM 16041</strain>
    </source>
</reference>
<evidence type="ECO:0000313" key="3">
    <source>
        <dbReference type="EMBL" id="KRK59831.1"/>
    </source>
</evidence>
<dbReference type="HOGENOM" id="CLU_110655_0_0_9"/>
<evidence type="ECO:0000259" key="1">
    <source>
        <dbReference type="Pfam" id="PF04608"/>
    </source>
</evidence>
<dbReference type="CDD" id="cd06971">
    <property type="entry name" value="PgpA"/>
    <property type="match status" value="1"/>
</dbReference>
<dbReference type="EMBL" id="AZDK01000012">
    <property type="protein sequence ID" value="KRK59831.1"/>
    <property type="molecule type" value="Genomic_DNA"/>
</dbReference>
<dbReference type="InterPro" id="IPR007686">
    <property type="entry name" value="YutG/PgpA"/>
</dbReference>
<dbReference type="AlphaFoldDB" id="C8P4Z7"/>
<dbReference type="EC" id="3.1.3.27" evidence="2"/>
<dbReference type="Pfam" id="PF04608">
    <property type="entry name" value="PgpA"/>
    <property type="match status" value="1"/>
</dbReference>
<dbReference type="Proteomes" id="UP000003675">
    <property type="component" value="Unassembled WGS sequence"/>
</dbReference>
<dbReference type="GO" id="GO:0008962">
    <property type="term" value="F:phosphatidylglycerophosphatase activity"/>
    <property type="evidence" value="ECO:0007669"/>
    <property type="project" value="UniProtKB-EC"/>
</dbReference>
<evidence type="ECO:0000313" key="2">
    <source>
        <dbReference type="EMBL" id="EEW54403.1"/>
    </source>
</evidence>
<keyword evidence="2" id="KW-0378">Hydrolase</keyword>
<reference evidence="2 4" key="1">
    <citation type="submission" date="2009-09" db="EMBL/GenBank/DDBJ databases">
        <authorList>
            <person name="Qin X."/>
            <person name="Bachman B."/>
            <person name="Battles P."/>
            <person name="Bell A."/>
            <person name="Bess C."/>
            <person name="Bickham C."/>
            <person name="Chaboub L."/>
            <person name="Chen D."/>
            <person name="Coyle M."/>
            <person name="Deiros D.R."/>
            <person name="Dinh H."/>
            <person name="Forbes L."/>
            <person name="Fowler G."/>
            <person name="Francisco L."/>
            <person name="Fu Q."/>
            <person name="Gubbala S."/>
            <person name="Hale W."/>
            <person name="Han Y."/>
            <person name="Hemphill L."/>
            <person name="Highlander S.K."/>
            <person name="Hirani K."/>
            <person name="Hogues M."/>
            <person name="Jackson L."/>
            <person name="Jakkamsetti A."/>
            <person name="Javaid M."/>
            <person name="Jiang H."/>
            <person name="Korchina V."/>
            <person name="Kovar C."/>
            <person name="Lara F."/>
            <person name="Lee S."/>
            <person name="Mata R."/>
            <person name="Mathew T."/>
            <person name="Moen C."/>
            <person name="Morales K."/>
            <person name="Munidasa M."/>
            <person name="Nazareth L."/>
            <person name="Ngo R."/>
            <person name="Nguyen L."/>
            <person name="Okwuonu G."/>
            <person name="Ongeri F."/>
            <person name="Patil S."/>
            <person name="Petrosino J."/>
            <person name="Pham C."/>
            <person name="Pham P."/>
            <person name="Pu L.-L."/>
            <person name="Puazo M."/>
            <person name="Raj R."/>
            <person name="Reid J."/>
            <person name="Rouhana J."/>
            <person name="Saada N."/>
            <person name="Shang Y."/>
            <person name="Simmons D."/>
            <person name="Thornton R."/>
            <person name="Warren J."/>
            <person name="Weissenberger G."/>
            <person name="Zhang J."/>
            <person name="Zhang L."/>
            <person name="Zhou C."/>
            <person name="Zhu D."/>
            <person name="Muzny D."/>
            <person name="Worley K."/>
            <person name="Gibbs R."/>
        </authorList>
    </citation>
    <scope>NUCLEOTIDE SEQUENCE [LARGE SCALE GENOMIC DNA]</scope>
    <source>
        <strain evidence="2 4">DSM 16041</strain>
    </source>
</reference>
<dbReference type="InterPro" id="IPR026038">
    <property type="entry name" value="Put_PGPase"/>
</dbReference>
<feature type="domain" description="YutG/PgpA" evidence="1">
    <location>
        <begin position="40"/>
        <end position="173"/>
    </location>
</feature>
<name>C8P4Z7_9LACO</name>
<protein>
    <submittedName>
        <fullName evidence="2">Phosphatidylglycerophosphatase A</fullName>
        <ecNumber evidence="2">3.1.3.27</ecNumber>
    </submittedName>
</protein>
<comment type="caution">
    <text evidence="2">The sequence shown here is derived from an EMBL/GenBank/DDBJ whole genome shotgun (WGS) entry which is preliminary data.</text>
</comment>
<dbReference type="STRING" id="525309.HMPREF0494_0391"/>
<dbReference type="PIRSF" id="PIRSF019587">
    <property type="entry name" value="PGPase"/>
    <property type="match status" value="1"/>
</dbReference>
<dbReference type="EMBL" id="ACLL01000012">
    <property type="protein sequence ID" value="EEW54403.1"/>
    <property type="molecule type" value="Genomic_DNA"/>
</dbReference>
<organism evidence="2 4">
    <name type="scientific">Limosilactobacillus antri DSM 16041</name>
    <dbReference type="NCBI Taxonomy" id="525309"/>
    <lineage>
        <taxon>Bacteria</taxon>
        <taxon>Bacillati</taxon>
        <taxon>Bacillota</taxon>
        <taxon>Bacilli</taxon>
        <taxon>Lactobacillales</taxon>
        <taxon>Lactobacillaceae</taxon>
        <taxon>Limosilactobacillus</taxon>
    </lineage>
</organism>
<dbReference type="PATRIC" id="fig|525309.8.peg.368"/>
<dbReference type="InterPro" id="IPR036681">
    <property type="entry name" value="PgpA-like_sf"/>
</dbReference>